<dbReference type="AlphaFoldDB" id="A0A914RLT1"/>
<name>A0A914RLT1_PAREQ</name>
<dbReference type="Proteomes" id="UP000887564">
    <property type="component" value="Unplaced"/>
</dbReference>
<dbReference type="WBParaSite" id="PEQ_0000281201-mRNA-1">
    <property type="protein sequence ID" value="PEQ_0000281201-mRNA-1"/>
    <property type="gene ID" value="PEQ_0000281201"/>
</dbReference>
<organism evidence="1 2">
    <name type="scientific">Parascaris equorum</name>
    <name type="common">Equine roundworm</name>
    <dbReference type="NCBI Taxonomy" id="6256"/>
    <lineage>
        <taxon>Eukaryota</taxon>
        <taxon>Metazoa</taxon>
        <taxon>Ecdysozoa</taxon>
        <taxon>Nematoda</taxon>
        <taxon>Chromadorea</taxon>
        <taxon>Rhabditida</taxon>
        <taxon>Spirurina</taxon>
        <taxon>Ascaridomorpha</taxon>
        <taxon>Ascaridoidea</taxon>
        <taxon>Ascarididae</taxon>
        <taxon>Parascaris</taxon>
    </lineage>
</organism>
<proteinExistence type="predicted"/>
<protein>
    <submittedName>
        <fullName evidence="2">Uncharacterized protein</fullName>
    </submittedName>
</protein>
<evidence type="ECO:0000313" key="1">
    <source>
        <dbReference type="Proteomes" id="UP000887564"/>
    </source>
</evidence>
<evidence type="ECO:0000313" key="2">
    <source>
        <dbReference type="WBParaSite" id="PEQ_0000281201-mRNA-1"/>
    </source>
</evidence>
<accession>A0A914RLT1</accession>
<keyword evidence="1" id="KW-1185">Reference proteome</keyword>
<sequence length="51" mass="5974">MAESGIPPEPVLEVPAPHEIKILETAEDIQVIFQIFYLFRQSLFFFSFIFK</sequence>
<reference evidence="2" key="1">
    <citation type="submission" date="2022-11" db="UniProtKB">
        <authorList>
            <consortium name="WormBaseParasite"/>
        </authorList>
    </citation>
    <scope>IDENTIFICATION</scope>
</reference>